<dbReference type="InterPro" id="IPR036388">
    <property type="entry name" value="WH-like_DNA-bd_sf"/>
</dbReference>
<evidence type="ECO:0000313" key="3">
    <source>
        <dbReference type="Proteomes" id="UP000053096"/>
    </source>
</evidence>
<reference evidence="2 3" key="1">
    <citation type="submission" date="2015-09" db="EMBL/GenBank/DDBJ databases">
        <authorList>
            <person name="Jackson K.R."/>
            <person name="Lunt B.L."/>
            <person name="Fisher J.N.B."/>
            <person name="Gardner A.V."/>
            <person name="Bailey M.E."/>
            <person name="Deus L.M."/>
            <person name="Earl A.S."/>
            <person name="Gibby P.D."/>
            <person name="Hartmann K.A."/>
            <person name="Liu J.E."/>
            <person name="Manci A.M."/>
            <person name="Nielsen D.A."/>
            <person name="Solomon M.B."/>
            <person name="Breakwell D.P."/>
            <person name="Burnett S.H."/>
            <person name="Grose J.H."/>
        </authorList>
    </citation>
    <scope>NUCLEOTIDE SEQUENCE [LARGE SCALE GENOMIC DNA]</scope>
    <source>
        <strain evidence="2 3">2789STDY5608636</strain>
    </source>
</reference>
<dbReference type="EMBL" id="CYTV01000001">
    <property type="protein sequence ID" value="CUI28684.1"/>
    <property type="molecule type" value="Genomic_DNA"/>
</dbReference>
<gene>
    <name evidence="2" type="ORF">ERS370011_00006</name>
</gene>
<feature type="domain" description="HTH luxR-type" evidence="1">
    <location>
        <begin position="306"/>
        <end position="364"/>
    </location>
</feature>
<sequence>MVKAYTSAGEDSRLLEAMYGAALGENDWTEVLAYLRQATGVALVALLSQDPRTELPSLNAVATHDDAWAQQAMGSYQREFFLHDPTPAAVHGWQAGRWFNDRRAFSEHERAHSLYYQEFLRPQGLGGWSGTYLFNEPHAQAFISLQCLADDKRSENPDLRLSDGLTAHLARALRVATRLGEVQRRAVVAESTLDQLEMPVMLLEEETGRLLLANAAAQRLMQAEPVLAFRGDRVAPGVLADSATWRAACRAGGCVLRAASGAPMALSLIPVPPNSTLARSWQRPLVLMSLPANKSAAARARRLRQLYGLTQAEAEVAVMLACEELTPAECADRRGVSVGTIRAQVKMLQMKMDVSRLAQIVSLTLMV</sequence>
<dbReference type="OrthoDB" id="5497412at2"/>
<dbReference type="InterPro" id="IPR016032">
    <property type="entry name" value="Sig_transdc_resp-reg_C-effctor"/>
</dbReference>
<dbReference type="SMART" id="SM00421">
    <property type="entry name" value="HTH_LUXR"/>
    <property type="match status" value="1"/>
</dbReference>
<dbReference type="InterPro" id="IPR000792">
    <property type="entry name" value="Tscrpt_reg_LuxR_C"/>
</dbReference>
<dbReference type="Gene3D" id="1.10.10.10">
    <property type="entry name" value="Winged helix-like DNA-binding domain superfamily/Winged helix DNA-binding domain"/>
    <property type="match status" value="1"/>
</dbReference>
<evidence type="ECO:0000313" key="2">
    <source>
        <dbReference type="EMBL" id="CUI28684.1"/>
    </source>
</evidence>
<organism evidence="2 3">
    <name type="scientific">Bordetella pseudohinzii</name>
    <dbReference type="NCBI Taxonomy" id="1331258"/>
    <lineage>
        <taxon>Bacteria</taxon>
        <taxon>Pseudomonadati</taxon>
        <taxon>Pseudomonadota</taxon>
        <taxon>Betaproteobacteria</taxon>
        <taxon>Burkholderiales</taxon>
        <taxon>Alcaligenaceae</taxon>
        <taxon>Bordetella</taxon>
    </lineage>
</organism>
<evidence type="ECO:0000259" key="1">
    <source>
        <dbReference type="SMART" id="SM00421"/>
    </source>
</evidence>
<dbReference type="GO" id="GO:0003677">
    <property type="term" value="F:DNA binding"/>
    <property type="evidence" value="ECO:0007669"/>
    <property type="project" value="InterPro"/>
</dbReference>
<proteinExistence type="predicted"/>
<name>A0A0M7BPY5_9BORD</name>
<accession>A0A0M7BPY5</accession>
<dbReference type="RefSeq" id="WP_053073276.1">
    <property type="nucleotide sequence ID" value="NZ_CAJGUP010000039.1"/>
</dbReference>
<dbReference type="GO" id="GO:0006355">
    <property type="term" value="P:regulation of DNA-templated transcription"/>
    <property type="evidence" value="ECO:0007669"/>
    <property type="project" value="InterPro"/>
</dbReference>
<dbReference type="AlphaFoldDB" id="A0A0M7BPY5"/>
<dbReference type="Proteomes" id="UP000053096">
    <property type="component" value="Unassembled WGS sequence"/>
</dbReference>
<dbReference type="SUPFAM" id="SSF46894">
    <property type="entry name" value="C-terminal effector domain of the bipartite response regulators"/>
    <property type="match status" value="1"/>
</dbReference>
<protein>
    <recommendedName>
        <fullName evidence="1">HTH luxR-type domain-containing protein</fullName>
    </recommendedName>
</protein>